<protein>
    <submittedName>
        <fullName evidence="2">Hydroxymethylpyrimidine transport system permease protein</fullName>
    </submittedName>
</protein>
<proteinExistence type="predicted"/>
<reference evidence="2 3" key="1">
    <citation type="submission" date="2018-09" db="EMBL/GenBank/DDBJ databases">
        <title>Characterization of the phylogenetic diversity of five novel species belonging to the genus Bifidobacterium.</title>
        <authorList>
            <person name="Lugli G.A."/>
            <person name="Duranti S."/>
            <person name="Milani C."/>
        </authorList>
    </citation>
    <scope>NUCLEOTIDE SEQUENCE [LARGE SCALE GENOMIC DNA]</scope>
    <source>
        <strain evidence="2 3">2036B</strain>
    </source>
</reference>
<accession>A0A430FPW1</accession>
<evidence type="ECO:0000313" key="2">
    <source>
        <dbReference type="EMBL" id="RSX54877.1"/>
    </source>
</evidence>
<feature type="transmembrane region" description="Helical" evidence="1">
    <location>
        <begin position="191"/>
        <end position="210"/>
    </location>
</feature>
<sequence length="229" mass="24464">MSATHPSSNNKSSYSGSSKISSLRAATVPVRPLSLRWTTADIAVAAALGVACGVIFWGYNFAYAAISPFLAAILPGVSSILHAVWYFSGPLAMLIVRKPGAAMFVNAMAGAAEMVLGNQYGITLTFISAIVQGLFAEVPFYITRFKIFNLPITVVSGFCVAVEYGFYLLLFRYQGVALLSPRGLTHMTMEIIGGVLIAGVCTWYLFVAIARTGALDKFASGRAVRARVQ</sequence>
<dbReference type="Proteomes" id="UP000287609">
    <property type="component" value="Unassembled WGS sequence"/>
</dbReference>
<keyword evidence="1" id="KW-0812">Transmembrane</keyword>
<keyword evidence="3" id="KW-1185">Reference proteome</keyword>
<dbReference type="Pfam" id="PF09819">
    <property type="entry name" value="ABC_cobalt"/>
    <property type="match status" value="1"/>
</dbReference>
<dbReference type="PIRSF" id="PIRSF037394">
    <property type="entry name" value="ABC_thiamine-permease_YkoE_prd"/>
    <property type="match status" value="1"/>
</dbReference>
<organism evidence="2 3">
    <name type="scientific">Bifidobacterium dolichotidis</name>
    <dbReference type="NCBI Taxonomy" id="2306976"/>
    <lineage>
        <taxon>Bacteria</taxon>
        <taxon>Bacillati</taxon>
        <taxon>Actinomycetota</taxon>
        <taxon>Actinomycetes</taxon>
        <taxon>Bifidobacteriales</taxon>
        <taxon>Bifidobacteriaceae</taxon>
        <taxon>Bifidobacterium</taxon>
    </lineage>
</organism>
<keyword evidence="1" id="KW-1133">Transmembrane helix</keyword>
<comment type="caution">
    <text evidence="2">The sequence shown here is derived from an EMBL/GenBank/DDBJ whole genome shotgun (WGS) entry which is preliminary data.</text>
</comment>
<dbReference type="AlphaFoldDB" id="A0A430FPW1"/>
<feature type="transmembrane region" description="Helical" evidence="1">
    <location>
        <begin position="122"/>
        <end position="143"/>
    </location>
</feature>
<dbReference type="InterPro" id="IPR017195">
    <property type="entry name" value="ABC_thiamin-permease_prd"/>
</dbReference>
<keyword evidence="1" id="KW-0472">Membrane</keyword>
<gene>
    <name evidence="2" type="ORF">D2E26_0931</name>
</gene>
<dbReference type="RefSeq" id="WP_125963565.1">
    <property type="nucleotide sequence ID" value="NZ_QXGM01000002.1"/>
</dbReference>
<dbReference type="OrthoDB" id="8017424at2"/>
<name>A0A430FPW1_9BIFI</name>
<dbReference type="EMBL" id="QXGM01000002">
    <property type="protein sequence ID" value="RSX54877.1"/>
    <property type="molecule type" value="Genomic_DNA"/>
</dbReference>
<evidence type="ECO:0000313" key="3">
    <source>
        <dbReference type="Proteomes" id="UP000287609"/>
    </source>
</evidence>
<evidence type="ECO:0000256" key="1">
    <source>
        <dbReference type="SAM" id="Phobius"/>
    </source>
</evidence>
<feature type="transmembrane region" description="Helical" evidence="1">
    <location>
        <begin position="65"/>
        <end position="87"/>
    </location>
</feature>
<feature type="transmembrane region" description="Helical" evidence="1">
    <location>
        <begin position="40"/>
        <end position="59"/>
    </location>
</feature>
<feature type="transmembrane region" description="Helical" evidence="1">
    <location>
        <begin position="150"/>
        <end position="171"/>
    </location>
</feature>